<dbReference type="InterPro" id="IPR007053">
    <property type="entry name" value="LRAT_dom"/>
</dbReference>
<dbReference type="PROSITE" id="PS51934">
    <property type="entry name" value="LRAT"/>
    <property type="match status" value="1"/>
</dbReference>
<feature type="domain" description="LRAT" evidence="1">
    <location>
        <begin position="28"/>
        <end position="157"/>
    </location>
</feature>
<dbReference type="Proteomes" id="UP001652623">
    <property type="component" value="Chromosome 4"/>
</dbReference>
<evidence type="ECO:0000313" key="3">
    <source>
        <dbReference type="RefSeq" id="XP_048328334.1"/>
    </source>
</evidence>
<keyword evidence="2" id="KW-1185">Reference proteome</keyword>
<dbReference type="Gene3D" id="3.90.1720.10">
    <property type="entry name" value="endopeptidase domain like (from Nostoc punctiforme)"/>
    <property type="match status" value="1"/>
</dbReference>
<dbReference type="Pfam" id="PF04970">
    <property type="entry name" value="LRAT"/>
    <property type="match status" value="1"/>
</dbReference>
<organism evidence="2 3">
    <name type="scientific">Ziziphus jujuba</name>
    <name type="common">Chinese jujube</name>
    <name type="synonym">Ziziphus sativa</name>
    <dbReference type="NCBI Taxonomy" id="326968"/>
    <lineage>
        <taxon>Eukaryota</taxon>
        <taxon>Viridiplantae</taxon>
        <taxon>Streptophyta</taxon>
        <taxon>Embryophyta</taxon>
        <taxon>Tracheophyta</taxon>
        <taxon>Spermatophyta</taxon>
        <taxon>Magnoliopsida</taxon>
        <taxon>eudicotyledons</taxon>
        <taxon>Gunneridae</taxon>
        <taxon>Pentapetalae</taxon>
        <taxon>rosids</taxon>
        <taxon>fabids</taxon>
        <taxon>Rosales</taxon>
        <taxon>Rhamnaceae</taxon>
        <taxon>Paliureae</taxon>
        <taxon>Ziziphus</taxon>
    </lineage>
</organism>
<sequence length="336" mass="38554">MRAELWNNIQRVLPNEIQREQLKPGDHIYTWRDANTKHHGIYISDEKVIHFTEGAWSDSTCPKCGNQSSFHAVVYSCIDCFLTGGYLHLFEYSLNAALFLAKLLNGTCTLASSDTPEVVQNRASFLLSNGSADYYSYINNSEDFAIYCKTGLLVIDNIDFSRRFLQTAFFLAITAAVYQQQLIPDTVFCGILGRFFGLHCISRFASDIRVRPNVIKVDQALNLPQIDDILASGPDWAFQRKVQSIVDKFLVLLILAFALRLWSDPVQVWSDTLEVVWSLPYITSFYWAVLQKRLLSNKIQKEQLKPGDHIYTWKRAYTYAHHGGPFLLLHLLLFFF</sequence>
<dbReference type="PANTHER" id="PTHR46137">
    <property type="entry name" value="OS05G0310600 PROTEIN"/>
    <property type="match status" value="1"/>
</dbReference>
<dbReference type="RefSeq" id="XP_048328334.1">
    <property type="nucleotide sequence ID" value="XM_048472377.2"/>
</dbReference>
<name>A0ABM3IHA8_ZIZJJ</name>
<gene>
    <name evidence="3" type="primary">LOC125421989</name>
</gene>
<proteinExistence type="predicted"/>
<dbReference type="GeneID" id="125421989"/>
<evidence type="ECO:0000313" key="2">
    <source>
        <dbReference type="Proteomes" id="UP001652623"/>
    </source>
</evidence>
<protein>
    <submittedName>
        <fullName evidence="3">Protein LEAD-SENSITIVE 1-like</fullName>
    </submittedName>
</protein>
<accession>A0ABM3IHA8</accession>
<evidence type="ECO:0000259" key="1">
    <source>
        <dbReference type="PROSITE" id="PS51934"/>
    </source>
</evidence>
<reference evidence="3" key="1">
    <citation type="submission" date="2025-08" db="UniProtKB">
        <authorList>
            <consortium name="RefSeq"/>
        </authorList>
    </citation>
    <scope>IDENTIFICATION</scope>
    <source>
        <tissue evidence="3">Seedling</tissue>
    </source>
</reference>
<dbReference type="PANTHER" id="PTHR46137:SF3">
    <property type="entry name" value="OS05G0310600 PROTEIN"/>
    <property type="match status" value="1"/>
</dbReference>